<feature type="transmembrane region" description="Helical" evidence="1">
    <location>
        <begin position="79"/>
        <end position="97"/>
    </location>
</feature>
<proteinExistence type="predicted"/>
<dbReference type="EMBL" id="JAPZVM010000004">
    <property type="protein sequence ID" value="MCZ8372493.1"/>
    <property type="molecule type" value="Genomic_DNA"/>
</dbReference>
<feature type="transmembrane region" description="Helical" evidence="1">
    <location>
        <begin position="39"/>
        <end position="67"/>
    </location>
</feature>
<dbReference type="NCBIfam" id="TIGR01167">
    <property type="entry name" value="LPXTG_anchor"/>
    <property type="match status" value="1"/>
</dbReference>
<comment type="caution">
    <text evidence="2">The sequence shown here is derived from an EMBL/GenBank/DDBJ whole genome shotgun (WGS) entry which is preliminary data.</text>
</comment>
<accession>A0ABT4PHH9</accession>
<gene>
    <name evidence="2" type="ORF">O6P32_07175</name>
</gene>
<dbReference type="RefSeq" id="WP_178266699.1">
    <property type="nucleotide sequence ID" value="NZ_JAPZVM010000004.1"/>
</dbReference>
<sequence length="124" mass="14284">MFSQDKSIDNLESLVKEMKKYIELQGEYLKFDLVEKLTILLGTLILILLITVLSMMAVFYFSFMLVYALEPITGSLTGSYAMIGGIILLLAFLIYIYRKKLIFQPMVNFLSHLFLDNPNKEKQA</sequence>
<keyword evidence="1" id="KW-0472">Membrane</keyword>
<dbReference type="Proteomes" id="UP001141933">
    <property type="component" value="Unassembled WGS sequence"/>
</dbReference>
<keyword evidence="1" id="KW-0812">Transmembrane</keyword>
<protein>
    <submittedName>
        <fullName evidence="2">Phage holin family protein</fullName>
    </submittedName>
</protein>
<reference evidence="2" key="1">
    <citation type="submission" date="2022-12" db="EMBL/GenBank/DDBJ databases">
        <title>Phocaeicola acetigenes sp. nov., isolated feces from a healthy human.</title>
        <authorList>
            <person name="Do H."/>
            <person name="Ha Y.B."/>
            <person name="Kim J.-S."/>
            <person name="Suh M.K."/>
            <person name="Kim H.S."/>
            <person name="Lee J.-S."/>
        </authorList>
    </citation>
    <scope>NUCLEOTIDE SEQUENCE</scope>
    <source>
        <strain evidence="2">KGMB11183</strain>
    </source>
</reference>
<name>A0ABT4PHH9_9BACT</name>
<evidence type="ECO:0000256" key="1">
    <source>
        <dbReference type="SAM" id="Phobius"/>
    </source>
</evidence>
<evidence type="ECO:0000313" key="2">
    <source>
        <dbReference type="EMBL" id="MCZ8372493.1"/>
    </source>
</evidence>
<organism evidence="2 3">
    <name type="scientific">Phocaeicola acetigenes</name>
    <dbReference type="NCBI Taxonomy" id="3016083"/>
    <lineage>
        <taxon>Bacteria</taxon>
        <taxon>Pseudomonadati</taxon>
        <taxon>Bacteroidota</taxon>
        <taxon>Bacteroidia</taxon>
        <taxon>Bacteroidales</taxon>
        <taxon>Bacteroidaceae</taxon>
        <taxon>Phocaeicola</taxon>
    </lineage>
</organism>
<evidence type="ECO:0000313" key="3">
    <source>
        <dbReference type="Proteomes" id="UP001141933"/>
    </source>
</evidence>
<keyword evidence="1" id="KW-1133">Transmembrane helix</keyword>
<keyword evidence="3" id="KW-1185">Reference proteome</keyword>